<keyword evidence="2" id="KW-1185">Reference proteome</keyword>
<dbReference type="Proteomes" id="UP000466442">
    <property type="component" value="Linkage Group LG9"/>
</dbReference>
<accession>A0A6A4JD63</accession>
<gene>
    <name evidence="1" type="ORF">GE061_019018</name>
</gene>
<evidence type="ECO:0000313" key="2">
    <source>
        <dbReference type="Proteomes" id="UP000466442"/>
    </source>
</evidence>
<comment type="caution">
    <text evidence="1">The sequence shown here is derived from an EMBL/GenBank/DDBJ whole genome shotgun (WGS) entry which is preliminary data.</text>
</comment>
<sequence>MRDLNQQSHVNIYWRLSKWTLPHIRQNYIEDYPNFLRRTILKDPGVCHLYLCLGLKPISSGNSGDSIFSDCVLLDVMRPGVPVESTIQGRGICSLTDY</sequence>
<dbReference type="AlphaFoldDB" id="A0A6A4JD63"/>
<proteinExistence type="predicted"/>
<reference evidence="1" key="1">
    <citation type="journal article" date="2021" name="Mol. Ecol. Resour.">
        <title>Apolygus lucorum genome provides insights into omnivorousness and mesophyll feeding.</title>
        <authorList>
            <person name="Liu Y."/>
            <person name="Liu H."/>
            <person name="Wang H."/>
            <person name="Huang T."/>
            <person name="Liu B."/>
            <person name="Yang B."/>
            <person name="Yin L."/>
            <person name="Li B."/>
            <person name="Zhang Y."/>
            <person name="Zhang S."/>
            <person name="Jiang F."/>
            <person name="Zhang X."/>
            <person name="Ren Y."/>
            <person name="Wang B."/>
            <person name="Wang S."/>
            <person name="Lu Y."/>
            <person name="Wu K."/>
            <person name="Fan W."/>
            <person name="Wang G."/>
        </authorList>
    </citation>
    <scope>NUCLEOTIDE SEQUENCE</scope>
    <source>
        <strain evidence="1">12Hb</strain>
    </source>
</reference>
<protein>
    <submittedName>
        <fullName evidence="1">Uncharacterized protein</fullName>
    </submittedName>
</protein>
<dbReference type="EMBL" id="WIXP02000009">
    <property type="protein sequence ID" value="KAF6204855.1"/>
    <property type="molecule type" value="Genomic_DNA"/>
</dbReference>
<name>A0A6A4JD63_APOLU</name>
<organism evidence="1 2">
    <name type="scientific">Apolygus lucorum</name>
    <name type="common">Small green plant bug</name>
    <name type="synonym">Lygocoris lucorum</name>
    <dbReference type="NCBI Taxonomy" id="248454"/>
    <lineage>
        <taxon>Eukaryota</taxon>
        <taxon>Metazoa</taxon>
        <taxon>Ecdysozoa</taxon>
        <taxon>Arthropoda</taxon>
        <taxon>Hexapoda</taxon>
        <taxon>Insecta</taxon>
        <taxon>Pterygota</taxon>
        <taxon>Neoptera</taxon>
        <taxon>Paraneoptera</taxon>
        <taxon>Hemiptera</taxon>
        <taxon>Heteroptera</taxon>
        <taxon>Panheteroptera</taxon>
        <taxon>Cimicomorpha</taxon>
        <taxon>Miridae</taxon>
        <taxon>Mirini</taxon>
        <taxon>Apolygus</taxon>
    </lineage>
</organism>
<evidence type="ECO:0000313" key="1">
    <source>
        <dbReference type="EMBL" id="KAF6204855.1"/>
    </source>
</evidence>